<dbReference type="SUPFAM" id="SSF53300">
    <property type="entry name" value="vWA-like"/>
    <property type="match status" value="1"/>
</dbReference>
<accession>A0A090AEJ9</accession>
<sequence length="278" mass="30807">MPAVISSANPSCFVFLIDQSASMRKPFGGSEVNQKKTEGVADAINRWLQNLIIKCAKSEGIRDYYCVSVIGYGAQITSAFKGDLTGKRLVPISQIANHPLRIEKRTKFVDDGVGGLAEQIVKFPVWIDPIANGQTPMCEAIVLAQRILSKWLDEHPDCFPPIVINMTDGAATDGDPRIFAKKLTHLASSDGNVLLFNINFTSHQANPIEFPDTDRNLLDKYAKQLFQMSSLLPDYMRKIAAHEYNIPVSETTRGFTFNADMVALIKFLDIGTRPSNLE</sequence>
<dbReference type="EMBL" id="AP014633">
    <property type="protein sequence ID" value="BAP55349.1"/>
    <property type="molecule type" value="Genomic_DNA"/>
</dbReference>
<dbReference type="HOGENOM" id="CLU_067782_0_0_6"/>
<proteinExistence type="predicted"/>
<evidence type="ECO:0000313" key="2">
    <source>
        <dbReference type="Proteomes" id="UP000031623"/>
    </source>
</evidence>
<evidence type="ECO:0000313" key="1">
    <source>
        <dbReference type="EMBL" id="BAP55349.1"/>
    </source>
</evidence>
<keyword evidence="2" id="KW-1185">Reference proteome</keyword>
<dbReference type="Gene3D" id="3.40.50.410">
    <property type="entry name" value="von Willebrand factor, type A domain"/>
    <property type="match status" value="1"/>
</dbReference>
<reference evidence="1 2" key="1">
    <citation type="journal article" date="2014" name="ISME J.">
        <title>Ecophysiology of Thioploca ingrica as revealed by the complete genome sequence supplemented with proteomic evidence.</title>
        <authorList>
            <person name="Kojima H."/>
            <person name="Ogura Y."/>
            <person name="Yamamoto N."/>
            <person name="Togashi T."/>
            <person name="Mori H."/>
            <person name="Watanabe T."/>
            <person name="Nemoto F."/>
            <person name="Kurokawa K."/>
            <person name="Hayashi T."/>
            <person name="Fukui M."/>
        </authorList>
    </citation>
    <scope>NUCLEOTIDE SEQUENCE [LARGE SCALE GENOMIC DNA]</scope>
</reference>
<gene>
    <name evidence="1" type="ORF">THII_1052</name>
</gene>
<dbReference type="STRING" id="40754.THII_1052"/>
<dbReference type="AlphaFoldDB" id="A0A090AEJ9"/>
<organism evidence="1 2">
    <name type="scientific">Thioploca ingrica</name>
    <dbReference type="NCBI Taxonomy" id="40754"/>
    <lineage>
        <taxon>Bacteria</taxon>
        <taxon>Pseudomonadati</taxon>
        <taxon>Pseudomonadota</taxon>
        <taxon>Gammaproteobacteria</taxon>
        <taxon>Thiotrichales</taxon>
        <taxon>Thiotrichaceae</taxon>
        <taxon>Thioploca</taxon>
    </lineage>
</organism>
<dbReference type="OrthoDB" id="7605323at2"/>
<dbReference type="Proteomes" id="UP000031623">
    <property type="component" value="Chromosome"/>
</dbReference>
<dbReference type="KEGG" id="tig:THII_1052"/>
<dbReference type="InterPro" id="IPR036465">
    <property type="entry name" value="vWFA_dom_sf"/>
</dbReference>
<protein>
    <submittedName>
        <fullName evidence="1">von Willebrand factor type A</fullName>
    </submittedName>
</protein>
<name>A0A090AEJ9_9GAMM</name>